<sequence length="266" mass="30948">MWLRCLSKSEAQKIVEEVHAGLCRAHQSGPKMKMKIKRMGYYWSSMIDDCMKIARHCHQCQVHGVVLHQPSNVLHPTIASWPFESWGIDIIGPIDPPSSTGHKFILSTIDYFSKWAEAVPLREVKAQQVLKFFKENVVYQFGVPRWIISDNGPSFRSTKINNFVRRHNIDWRYFTIYYPRGNELAEAFNKTLIQILKKTLDDNKRQWHEKLVEALWAYRTTYRTPTQPTPFALIFGAEAVIPLEVQLPSLRIATNYNITTEQNAKL</sequence>
<dbReference type="InterPro" id="IPR041588">
    <property type="entry name" value="Integrase_H2C2"/>
</dbReference>
<protein>
    <recommendedName>
        <fullName evidence="1">Integrase catalytic domain-containing protein</fullName>
    </recommendedName>
</protein>
<dbReference type="PANTHER" id="PTHR37984">
    <property type="entry name" value="PROTEIN CBG26694"/>
    <property type="match status" value="1"/>
</dbReference>
<proteinExistence type="predicted"/>
<dbReference type="InterPro" id="IPR001584">
    <property type="entry name" value="Integrase_cat-core"/>
</dbReference>
<reference evidence="2" key="1">
    <citation type="journal article" date="2022" name="Front. Genet.">
        <title>Chromosome-Scale Assembly of the Dendrobium nobile Genome Provides Insights Into the Molecular Mechanism of the Biosynthesis of the Medicinal Active Ingredient of Dendrobium.</title>
        <authorList>
            <person name="Xu Q."/>
            <person name="Niu S.-C."/>
            <person name="Li K.-L."/>
            <person name="Zheng P.-J."/>
            <person name="Zhang X.-J."/>
            <person name="Jia Y."/>
            <person name="Liu Y."/>
            <person name="Niu Y.-X."/>
            <person name="Yu L.-H."/>
            <person name="Chen D.-F."/>
            <person name="Zhang G.-Q."/>
        </authorList>
    </citation>
    <scope>NUCLEOTIDE SEQUENCE</scope>
    <source>
        <tissue evidence="2">Leaf</tissue>
    </source>
</reference>
<feature type="domain" description="Integrase catalytic" evidence="1">
    <location>
        <begin position="78"/>
        <end position="238"/>
    </location>
</feature>
<evidence type="ECO:0000313" key="3">
    <source>
        <dbReference type="Proteomes" id="UP000829196"/>
    </source>
</evidence>
<gene>
    <name evidence="2" type="ORF">KFK09_004103</name>
</gene>
<evidence type="ECO:0000259" key="1">
    <source>
        <dbReference type="PROSITE" id="PS50994"/>
    </source>
</evidence>
<dbReference type="Gene3D" id="1.10.340.70">
    <property type="match status" value="1"/>
</dbReference>
<dbReference type="GO" id="GO:0015074">
    <property type="term" value="P:DNA integration"/>
    <property type="evidence" value="ECO:0007669"/>
    <property type="project" value="InterPro"/>
</dbReference>
<dbReference type="InterPro" id="IPR050951">
    <property type="entry name" value="Retrovirus_Pol_polyprotein"/>
</dbReference>
<dbReference type="Pfam" id="PF17921">
    <property type="entry name" value="Integrase_H2C2"/>
    <property type="match status" value="1"/>
</dbReference>
<dbReference type="PROSITE" id="PS50994">
    <property type="entry name" value="INTEGRASE"/>
    <property type="match status" value="1"/>
</dbReference>
<dbReference type="InterPro" id="IPR036397">
    <property type="entry name" value="RNaseH_sf"/>
</dbReference>
<dbReference type="Proteomes" id="UP000829196">
    <property type="component" value="Unassembled WGS sequence"/>
</dbReference>
<comment type="caution">
    <text evidence="2">The sequence shown here is derived from an EMBL/GenBank/DDBJ whole genome shotgun (WGS) entry which is preliminary data.</text>
</comment>
<name>A0A8T3C327_DENNO</name>
<dbReference type="EMBL" id="JAGYWB010000004">
    <property type="protein sequence ID" value="KAI0524720.1"/>
    <property type="molecule type" value="Genomic_DNA"/>
</dbReference>
<dbReference type="SMR" id="A0A8T3C327"/>
<accession>A0A8T3C327</accession>
<dbReference type="SUPFAM" id="SSF53098">
    <property type="entry name" value="Ribonuclease H-like"/>
    <property type="match status" value="1"/>
</dbReference>
<dbReference type="OrthoDB" id="786061at2759"/>
<dbReference type="GO" id="GO:0003676">
    <property type="term" value="F:nucleic acid binding"/>
    <property type="evidence" value="ECO:0007669"/>
    <property type="project" value="InterPro"/>
</dbReference>
<dbReference type="InterPro" id="IPR012337">
    <property type="entry name" value="RNaseH-like_sf"/>
</dbReference>
<dbReference type="PANTHER" id="PTHR37984:SF5">
    <property type="entry name" value="PROTEIN NYNRIN-LIKE"/>
    <property type="match status" value="1"/>
</dbReference>
<dbReference type="Pfam" id="PF00665">
    <property type="entry name" value="rve"/>
    <property type="match status" value="1"/>
</dbReference>
<dbReference type="AlphaFoldDB" id="A0A8T3C327"/>
<evidence type="ECO:0000313" key="2">
    <source>
        <dbReference type="EMBL" id="KAI0524720.1"/>
    </source>
</evidence>
<organism evidence="2 3">
    <name type="scientific">Dendrobium nobile</name>
    <name type="common">Orchid</name>
    <dbReference type="NCBI Taxonomy" id="94219"/>
    <lineage>
        <taxon>Eukaryota</taxon>
        <taxon>Viridiplantae</taxon>
        <taxon>Streptophyta</taxon>
        <taxon>Embryophyta</taxon>
        <taxon>Tracheophyta</taxon>
        <taxon>Spermatophyta</taxon>
        <taxon>Magnoliopsida</taxon>
        <taxon>Liliopsida</taxon>
        <taxon>Asparagales</taxon>
        <taxon>Orchidaceae</taxon>
        <taxon>Epidendroideae</taxon>
        <taxon>Malaxideae</taxon>
        <taxon>Dendrobiinae</taxon>
        <taxon>Dendrobium</taxon>
    </lineage>
</organism>
<keyword evidence="3" id="KW-1185">Reference proteome</keyword>
<dbReference type="Gene3D" id="3.30.420.10">
    <property type="entry name" value="Ribonuclease H-like superfamily/Ribonuclease H"/>
    <property type="match status" value="1"/>
</dbReference>